<evidence type="ECO:0000313" key="1">
    <source>
        <dbReference type="EMBL" id="RED46605.1"/>
    </source>
</evidence>
<dbReference type="RefSeq" id="WP_115815732.1">
    <property type="nucleotide sequence ID" value="NZ_QRDV01000001.1"/>
</dbReference>
<dbReference type="PROSITE" id="PS51257">
    <property type="entry name" value="PROKAR_LIPOPROTEIN"/>
    <property type="match status" value="1"/>
</dbReference>
<dbReference type="OrthoDB" id="1013052at2"/>
<reference evidence="1 2" key="1">
    <citation type="submission" date="2018-07" db="EMBL/GenBank/DDBJ databases">
        <title>Genomic Encyclopedia of Type Strains, Phase III (KMG-III): the genomes of soil and plant-associated and newly described type strains.</title>
        <authorList>
            <person name="Whitman W."/>
        </authorList>
    </citation>
    <scope>NUCLEOTIDE SEQUENCE [LARGE SCALE GENOMIC DNA]</scope>
    <source>
        <strain evidence="1 2">CECT 7946</strain>
    </source>
</reference>
<protein>
    <recommendedName>
        <fullName evidence="3">DUF5017 domain-containing protein</fullName>
    </recommendedName>
</protein>
<proteinExistence type="predicted"/>
<dbReference type="NCBIfam" id="NF038128">
    <property type="entry name" value="choice_anch_J"/>
    <property type="match status" value="1"/>
</dbReference>
<gene>
    <name evidence="1" type="ORF">DFQ10_101376</name>
</gene>
<dbReference type="Proteomes" id="UP000256980">
    <property type="component" value="Unassembled WGS sequence"/>
</dbReference>
<evidence type="ECO:0008006" key="3">
    <source>
        <dbReference type="Google" id="ProtNLM"/>
    </source>
</evidence>
<sequence length="552" mass="61539">MKKIIFLLAIVGITFTGCDPLEDINNEIDAQDNPVVGVDEFTMTTDDYTALVDQADDEDPDFYETFEAFSDVDDAKLMLPDFLSDRYPYWGNGSSVTVNFNLYDGNPEDVSAYVNADNYELVQDDYPTAASNAFFPSEEPGDFLENILVAQIASPIEGQVVLVEYDQYIEEPVIGFAPFIEYDFSGSFEGWSVVEEFGGDDAWTSQDDYIQGNGFFGGQVANIEWLVSPSIDLTGESDLRFQITHALKYASDASLLKILVSTDYAGDTSTAEWEEINLVTPPGVDTLDPSEDFDFSAYDGETINIAFKYESTDTDAGRWRISSMVLKTIGITGATVTKSDYYKFDGASWSLVDDVYYLTSQDYDSMGTSSGQPGQYNNFSGSTAPSNYLPQFLSIKYPFAQEEDAIFITYKYYGGSSVGTVIKGNLYTFANGSWSPSISTLQFGFENGIWVPDNTIRYTLSNSDYEYIGNTLVSDPEFTDLVPTLIDYHDYDYNWTASQVTYSLGVFLEYLAPSAEDGQKYAITYLLYDNGLNELTETLIKQNGEWVKYVAP</sequence>
<keyword evidence="2" id="KW-1185">Reference proteome</keyword>
<dbReference type="AlphaFoldDB" id="A0A3D9HAT8"/>
<name>A0A3D9HAT8_9FLAO</name>
<dbReference type="EMBL" id="QRDV01000001">
    <property type="protein sequence ID" value="RED46605.1"/>
    <property type="molecule type" value="Genomic_DNA"/>
</dbReference>
<comment type="caution">
    <text evidence="1">The sequence shown here is derived from an EMBL/GenBank/DDBJ whole genome shotgun (WGS) entry which is preliminary data.</text>
</comment>
<accession>A0A3D9HAT8</accession>
<evidence type="ECO:0000313" key="2">
    <source>
        <dbReference type="Proteomes" id="UP000256980"/>
    </source>
</evidence>
<organism evidence="1 2">
    <name type="scientific">Winogradskyella eximia</name>
    <dbReference type="NCBI Taxonomy" id="262006"/>
    <lineage>
        <taxon>Bacteria</taxon>
        <taxon>Pseudomonadati</taxon>
        <taxon>Bacteroidota</taxon>
        <taxon>Flavobacteriia</taxon>
        <taxon>Flavobacteriales</taxon>
        <taxon>Flavobacteriaceae</taxon>
        <taxon>Winogradskyella</taxon>
    </lineage>
</organism>